<dbReference type="GO" id="GO:0008157">
    <property type="term" value="F:protein phosphatase 1 binding"/>
    <property type="evidence" value="ECO:0007669"/>
    <property type="project" value="TreeGrafter"/>
</dbReference>
<feature type="compositionally biased region" description="Low complexity" evidence="1">
    <location>
        <begin position="182"/>
        <end position="198"/>
    </location>
</feature>
<dbReference type="Proteomes" id="UP001164286">
    <property type="component" value="Unassembled WGS sequence"/>
</dbReference>
<dbReference type="PROSITE" id="PS51159">
    <property type="entry name" value="CBM21"/>
    <property type="match status" value="1"/>
</dbReference>
<feature type="compositionally biased region" description="Basic and acidic residues" evidence="1">
    <location>
        <begin position="734"/>
        <end position="758"/>
    </location>
</feature>
<feature type="compositionally biased region" description="Polar residues" evidence="1">
    <location>
        <begin position="266"/>
        <end position="275"/>
    </location>
</feature>
<feature type="region of interest" description="Disordered" evidence="1">
    <location>
        <begin position="692"/>
        <end position="827"/>
    </location>
</feature>
<accession>A0AA38H5W5</accession>
<dbReference type="GO" id="GO:2001069">
    <property type="term" value="F:glycogen binding"/>
    <property type="evidence" value="ECO:0007669"/>
    <property type="project" value="TreeGrafter"/>
</dbReference>
<gene>
    <name evidence="3" type="ORF">MKK02DRAFT_19703</name>
</gene>
<dbReference type="Gene3D" id="2.60.40.2440">
    <property type="entry name" value="Carbohydrate binding type-21 domain"/>
    <property type="match status" value="1"/>
</dbReference>
<dbReference type="GeneID" id="77725332"/>
<feature type="compositionally biased region" description="Low complexity" evidence="1">
    <location>
        <begin position="882"/>
        <end position="905"/>
    </location>
</feature>
<feature type="compositionally biased region" description="Polar residues" evidence="1">
    <location>
        <begin position="906"/>
        <end position="917"/>
    </location>
</feature>
<feature type="compositionally biased region" description="Low complexity" evidence="1">
    <location>
        <begin position="942"/>
        <end position="964"/>
    </location>
</feature>
<evidence type="ECO:0000313" key="4">
    <source>
        <dbReference type="Proteomes" id="UP001164286"/>
    </source>
</evidence>
<evidence type="ECO:0000313" key="3">
    <source>
        <dbReference type="EMBL" id="KAI9633009.1"/>
    </source>
</evidence>
<comment type="caution">
    <text evidence="3">The sequence shown here is derived from an EMBL/GenBank/DDBJ whole genome shotgun (WGS) entry which is preliminary data.</text>
</comment>
<feature type="compositionally biased region" description="Low complexity" evidence="1">
    <location>
        <begin position="137"/>
        <end position="149"/>
    </location>
</feature>
<evidence type="ECO:0000256" key="1">
    <source>
        <dbReference type="SAM" id="MobiDB-lite"/>
    </source>
</evidence>
<feature type="compositionally biased region" description="Pro residues" evidence="1">
    <location>
        <begin position="592"/>
        <end position="601"/>
    </location>
</feature>
<dbReference type="PANTHER" id="PTHR12307:SF36">
    <property type="entry name" value="GLYCOGEN-BINDING SUBUNIT 76A"/>
    <property type="match status" value="1"/>
</dbReference>
<dbReference type="Pfam" id="PF03370">
    <property type="entry name" value="CBM_21"/>
    <property type="match status" value="1"/>
</dbReference>
<protein>
    <submittedName>
        <fullName evidence="3">Phosphatase regulatory subunit-domain-containing protein</fullName>
    </submittedName>
</protein>
<feature type="compositionally biased region" description="Polar residues" evidence="1">
    <location>
        <begin position="70"/>
        <end position="80"/>
    </location>
</feature>
<feature type="region of interest" description="Disordered" evidence="1">
    <location>
        <begin position="873"/>
        <end position="1032"/>
    </location>
</feature>
<feature type="compositionally biased region" description="Low complexity" evidence="1">
    <location>
        <begin position="218"/>
        <end position="239"/>
    </location>
</feature>
<dbReference type="InterPro" id="IPR050782">
    <property type="entry name" value="PP1_regulatory_subunit_3"/>
</dbReference>
<feature type="domain" description="CBM21" evidence="2">
    <location>
        <begin position="397"/>
        <end position="514"/>
    </location>
</feature>
<proteinExistence type="predicted"/>
<name>A0AA38H5W5_9TREE</name>
<evidence type="ECO:0000259" key="2">
    <source>
        <dbReference type="PROSITE" id="PS51159"/>
    </source>
</evidence>
<keyword evidence="4" id="KW-1185">Reference proteome</keyword>
<feature type="compositionally biased region" description="Low complexity" evidence="1">
    <location>
        <begin position="48"/>
        <end position="69"/>
    </location>
</feature>
<sequence>MPYAEPTSPIPSPAKETSSRKGWMSPPTHVEDMDAGPSIATGPMPGIPRRTSSNHSSSSSTPRRALSPTVSRHSSATQPFVASRPMEGLPRRLSSSGGGSGMGVSGLPTDGGSLGLKLHPSPVKGTVPPPTPRSQKDSMSSVSTVDSSLPPTPSDEPADLPYTSPKDQYISGGIPFPPYQPAPRSAAPARSAMSPARPTLINSRRSSHMSSHRRDGHSGSLQMFPQSSSSSHLPVQSTPVGTYSPAVRPASMIRKKSGEVVKPSLKQRSMSTPDLTRQKEESSPNSPETEDRDFPEERSKSVRFADTDEAADGRALENVVLFLREQKVTAIGKAADPDRAGQITDTETEVDNDTDASDFVQFRTRRNAAAQKTDDDRLVMEGGSTVPRVRVDFGDPRSLQGENVVLERIELATDAGPLHLKGTAIVRNLSFQKWVAVRFTMDHWQTVSEVAGLHVTHIPSETTGDEGWDRFSFSVKLEDYKRKLDERQLVMCIRFSIDGQEWWDSNTGINYNFTFKKAAPRRPTRHSNPAGYPKMAAQDASLASLPGLRQNRHVSPSSQINRAFGVSDSNRQTTGPKSWIFPKFAANIDGPPSRPDSPVTPAPAASFRAPKVPDVHNHLSLSKRYCAPSPPTSPPKLSEGDQLSPPLMLSPDVDLSMGFVAGHPATLYPARAGVAHERRSSWNGETDTWKSFSQALSETSETETDEPVQPIDGETTPIALRSRSPQRGGMAPDPLERGREQERDMDSDSRDGSPEFRGLRTKRSTGNLRDLLSDETPPSSNVSSPPSPAIVGLPVMDMSPHSSVASTGASSPITNFSNSDSGPDLSDLVIQVDPDERGRVGDPKLLTNNYEEFLKKFCFFQSPRMTPVEGIVPSPHPRAYAHPGQPGHGSPSGFPFFHNSSSNSPRGTPTPTGQYDSASDAFNFPVVPSPLIPHSQLQLGQSTSSTGSTEETGSTMSSMSTAGTEGEGEGDEMGGIERGAVEGTSGSTPKATPMLGNSPGTPASHLEELQAAYGTQGLPWARSNPPQLAGGH</sequence>
<feature type="compositionally biased region" description="Polar residues" evidence="1">
    <location>
        <begin position="553"/>
        <end position="576"/>
    </location>
</feature>
<feature type="region of interest" description="Disordered" evidence="1">
    <location>
        <begin position="1"/>
        <end position="306"/>
    </location>
</feature>
<dbReference type="PANTHER" id="PTHR12307">
    <property type="entry name" value="PROTEIN PHOSPHATASE 1 REGULATORY SUBUNIT"/>
    <property type="match status" value="1"/>
</dbReference>
<dbReference type="InterPro" id="IPR038175">
    <property type="entry name" value="CBM21_dom_sf"/>
</dbReference>
<feature type="compositionally biased region" description="Basic and acidic residues" evidence="1">
    <location>
        <begin position="295"/>
        <end position="306"/>
    </location>
</feature>
<dbReference type="InterPro" id="IPR005036">
    <property type="entry name" value="CBM21_dom"/>
</dbReference>
<dbReference type="EMBL" id="JAKWFO010000013">
    <property type="protein sequence ID" value="KAI9633009.1"/>
    <property type="molecule type" value="Genomic_DNA"/>
</dbReference>
<dbReference type="AlphaFoldDB" id="A0AA38H5W5"/>
<dbReference type="GO" id="GO:0005979">
    <property type="term" value="P:regulation of glycogen biosynthetic process"/>
    <property type="evidence" value="ECO:0007669"/>
    <property type="project" value="TreeGrafter"/>
</dbReference>
<dbReference type="RefSeq" id="XP_052942786.1">
    <property type="nucleotide sequence ID" value="XM_053086131.1"/>
</dbReference>
<feature type="region of interest" description="Disordered" evidence="1">
    <location>
        <begin position="550"/>
        <end position="647"/>
    </location>
</feature>
<reference evidence="3" key="1">
    <citation type="journal article" date="2022" name="G3 (Bethesda)">
        <title>High quality genome of the basidiomycete yeast Dioszegia hungarica PDD-24b-2 isolated from cloud water.</title>
        <authorList>
            <person name="Jarrige D."/>
            <person name="Haridas S."/>
            <person name="Bleykasten-Grosshans C."/>
            <person name="Joly M."/>
            <person name="Nadalig T."/>
            <person name="Sancelme M."/>
            <person name="Vuilleumier S."/>
            <person name="Grigoriev I.V."/>
            <person name="Amato P."/>
            <person name="Bringel F."/>
        </authorList>
    </citation>
    <scope>NUCLEOTIDE SEQUENCE</scope>
    <source>
        <strain evidence="3">PDD-24b-2</strain>
    </source>
</reference>
<dbReference type="GO" id="GO:0000164">
    <property type="term" value="C:protein phosphatase type 1 complex"/>
    <property type="evidence" value="ECO:0007669"/>
    <property type="project" value="TreeGrafter"/>
</dbReference>
<feature type="compositionally biased region" description="Polar residues" evidence="1">
    <location>
        <begin position="800"/>
        <end position="821"/>
    </location>
</feature>
<organism evidence="3 4">
    <name type="scientific">Dioszegia hungarica</name>
    <dbReference type="NCBI Taxonomy" id="4972"/>
    <lineage>
        <taxon>Eukaryota</taxon>
        <taxon>Fungi</taxon>
        <taxon>Dikarya</taxon>
        <taxon>Basidiomycota</taxon>
        <taxon>Agaricomycotina</taxon>
        <taxon>Tremellomycetes</taxon>
        <taxon>Tremellales</taxon>
        <taxon>Bulleribasidiaceae</taxon>
        <taxon>Dioszegia</taxon>
    </lineage>
</organism>